<comment type="similarity">
    <text evidence="11">Belongs to the peptidase M48 family.</text>
</comment>
<reference evidence="14" key="3">
    <citation type="submission" date="2023-05" db="EMBL/GenBank/DDBJ databases">
        <authorList>
            <person name="Smith C.H."/>
        </authorList>
    </citation>
    <scope>NUCLEOTIDE SEQUENCE</scope>
    <source>
        <strain evidence="14">CHS0354</strain>
        <tissue evidence="14">Mantle</tissue>
    </source>
</reference>
<sequence length="156" mass="17135">MPEVGIYNSPEVNAFATGAGKNSSLVAFSTGILHRMNRDEVEGVIGHEIAHIANGDMVTMTLIQGVLNTFVIFFARLAAYAVASMTRRGDSENSNVSPLAKMIAALRRLQENAERTDEETAPQLAAFKISSRKSFLNLFTTHPPLEERIRRLSESI</sequence>
<keyword evidence="2" id="KW-1003">Cell membrane</keyword>
<dbReference type="EMBL" id="JAEAOA010000469">
    <property type="protein sequence ID" value="KAK3608828.1"/>
    <property type="molecule type" value="Genomic_DNA"/>
</dbReference>
<evidence type="ECO:0000256" key="1">
    <source>
        <dbReference type="ARBA" id="ARBA00004651"/>
    </source>
</evidence>
<evidence type="ECO:0000256" key="9">
    <source>
        <dbReference type="ARBA" id="ARBA00023049"/>
    </source>
</evidence>
<name>A0AAE0TFN1_9BIVA</name>
<evidence type="ECO:0000256" key="8">
    <source>
        <dbReference type="ARBA" id="ARBA00022989"/>
    </source>
</evidence>
<comment type="caution">
    <text evidence="14">The sequence shown here is derived from an EMBL/GenBank/DDBJ whole genome shotgun (WGS) entry which is preliminary data.</text>
</comment>
<comment type="cofactor">
    <cofactor evidence="11">
        <name>Zn(2+)</name>
        <dbReference type="ChEBI" id="CHEBI:29105"/>
    </cofactor>
    <text evidence="11">Binds 1 zinc ion per subunit.</text>
</comment>
<gene>
    <name evidence="14" type="ORF">CHS0354_006869</name>
</gene>
<evidence type="ECO:0000256" key="4">
    <source>
        <dbReference type="ARBA" id="ARBA00022692"/>
    </source>
</evidence>
<evidence type="ECO:0000256" key="2">
    <source>
        <dbReference type="ARBA" id="ARBA00022475"/>
    </source>
</evidence>
<evidence type="ECO:0000256" key="6">
    <source>
        <dbReference type="ARBA" id="ARBA00022801"/>
    </source>
</evidence>
<reference evidence="14" key="1">
    <citation type="journal article" date="2021" name="Genome Biol. Evol.">
        <title>A High-Quality Reference Genome for a Parasitic Bivalve with Doubly Uniparental Inheritance (Bivalvia: Unionida).</title>
        <authorList>
            <person name="Smith C.H."/>
        </authorList>
    </citation>
    <scope>NUCLEOTIDE SEQUENCE</scope>
    <source>
        <strain evidence="14">CHS0354</strain>
    </source>
</reference>
<keyword evidence="9 11" id="KW-0482">Metalloprotease</keyword>
<evidence type="ECO:0000256" key="12">
    <source>
        <dbReference type="SAM" id="Phobius"/>
    </source>
</evidence>
<evidence type="ECO:0000256" key="7">
    <source>
        <dbReference type="ARBA" id="ARBA00022833"/>
    </source>
</evidence>
<dbReference type="PANTHER" id="PTHR43221:SF1">
    <property type="entry name" value="PROTEASE HTPX"/>
    <property type="match status" value="1"/>
</dbReference>
<evidence type="ECO:0000313" key="14">
    <source>
        <dbReference type="EMBL" id="KAK3608828.1"/>
    </source>
</evidence>
<dbReference type="Proteomes" id="UP001195483">
    <property type="component" value="Unassembled WGS sequence"/>
</dbReference>
<comment type="subcellular location">
    <subcellularLocation>
        <location evidence="1">Cell membrane</location>
        <topology evidence="1">Multi-pass membrane protein</topology>
    </subcellularLocation>
</comment>
<accession>A0AAE0TFN1</accession>
<feature type="domain" description="Peptidase M48" evidence="13">
    <location>
        <begin position="5"/>
        <end position="154"/>
    </location>
</feature>
<feature type="transmembrane region" description="Helical" evidence="12">
    <location>
        <begin position="62"/>
        <end position="83"/>
    </location>
</feature>
<dbReference type="InterPro" id="IPR050083">
    <property type="entry name" value="HtpX_protease"/>
</dbReference>
<keyword evidence="3 11" id="KW-0645">Protease</keyword>
<proteinExistence type="inferred from homology"/>
<dbReference type="PANTHER" id="PTHR43221">
    <property type="entry name" value="PROTEASE HTPX"/>
    <property type="match status" value="1"/>
</dbReference>
<dbReference type="GO" id="GO:0006508">
    <property type="term" value="P:proteolysis"/>
    <property type="evidence" value="ECO:0007669"/>
    <property type="project" value="UniProtKB-KW"/>
</dbReference>
<dbReference type="Pfam" id="PF01435">
    <property type="entry name" value="Peptidase_M48"/>
    <property type="match status" value="1"/>
</dbReference>
<evidence type="ECO:0000256" key="11">
    <source>
        <dbReference type="RuleBase" id="RU003983"/>
    </source>
</evidence>
<keyword evidence="7 11" id="KW-0862">Zinc</keyword>
<evidence type="ECO:0000256" key="3">
    <source>
        <dbReference type="ARBA" id="ARBA00022670"/>
    </source>
</evidence>
<keyword evidence="10 12" id="KW-0472">Membrane</keyword>
<keyword evidence="6 11" id="KW-0378">Hydrolase</keyword>
<reference evidence="14" key="2">
    <citation type="journal article" date="2021" name="Genome Biol. Evol.">
        <title>Developing a high-quality reference genome for a parasitic bivalve with doubly uniparental inheritance (Bivalvia: Unionida).</title>
        <authorList>
            <person name="Smith C.H."/>
        </authorList>
    </citation>
    <scope>NUCLEOTIDE SEQUENCE</scope>
    <source>
        <strain evidence="14">CHS0354</strain>
        <tissue evidence="14">Mantle</tissue>
    </source>
</reference>
<dbReference type="AlphaFoldDB" id="A0AAE0TFN1"/>
<keyword evidence="15" id="KW-1185">Reference proteome</keyword>
<evidence type="ECO:0000256" key="5">
    <source>
        <dbReference type="ARBA" id="ARBA00022723"/>
    </source>
</evidence>
<keyword evidence="5" id="KW-0479">Metal-binding</keyword>
<dbReference type="GO" id="GO:0046872">
    <property type="term" value="F:metal ion binding"/>
    <property type="evidence" value="ECO:0007669"/>
    <property type="project" value="UniProtKB-KW"/>
</dbReference>
<evidence type="ECO:0000256" key="10">
    <source>
        <dbReference type="ARBA" id="ARBA00023136"/>
    </source>
</evidence>
<keyword evidence="4 12" id="KW-0812">Transmembrane</keyword>
<evidence type="ECO:0000259" key="13">
    <source>
        <dbReference type="Pfam" id="PF01435"/>
    </source>
</evidence>
<dbReference type="GO" id="GO:0005886">
    <property type="term" value="C:plasma membrane"/>
    <property type="evidence" value="ECO:0007669"/>
    <property type="project" value="UniProtKB-SubCell"/>
</dbReference>
<evidence type="ECO:0000313" key="15">
    <source>
        <dbReference type="Proteomes" id="UP001195483"/>
    </source>
</evidence>
<protein>
    <recommendedName>
        <fullName evidence="13">Peptidase M48 domain-containing protein</fullName>
    </recommendedName>
</protein>
<keyword evidence="8 12" id="KW-1133">Transmembrane helix</keyword>
<dbReference type="Gene3D" id="3.30.2010.10">
    <property type="entry name" value="Metalloproteases ('zincins'), catalytic domain"/>
    <property type="match status" value="1"/>
</dbReference>
<organism evidence="14 15">
    <name type="scientific">Potamilus streckersoni</name>
    <dbReference type="NCBI Taxonomy" id="2493646"/>
    <lineage>
        <taxon>Eukaryota</taxon>
        <taxon>Metazoa</taxon>
        <taxon>Spiralia</taxon>
        <taxon>Lophotrochozoa</taxon>
        <taxon>Mollusca</taxon>
        <taxon>Bivalvia</taxon>
        <taxon>Autobranchia</taxon>
        <taxon>Heteroconchia</taxon>
        <taxon>Palaeoheterodonta</taxon>
        <taxon>Unionida</taxon>
        <taxon>Unionoidea</taxon>
        <taxon>Unionidae</taxon>
        <taxon>Ambleminae</taxon>
        <taxon>Lampsilini</taxon>
        <taxon>Potamilus</taxon>
    </lineage>
</organism>
<dbReference type="GO" id="GO:0004222">
    <property type="term" value="F:metalloendopeptidase activity"/>
    <property type="evidence" value="ECO:0007669"/>
    <property type="project" value="InterPro"/>
</dbReference>
<dbReference type="InterPro" id="IPR001915">
    <property type="entry name" value="Peptidase_M48"/>
</dbReference>